<dbReference type="InterPro" id="IPR050220">
    <property type="entry name" value="Type_II_DNA_Topoisomerases"/>
</dbReference>
<evidence type="ECO:0000313" key="1">
    <source>
        <dbReference type="EMBL" id="OLN26026.1"/>
    </source>
</evidence>
<dbReference type="PANTHER" id="PTHR43493:SF5">
    <property type="entry name" value="DNA GYRASE SUBUNIT A, CHLOROPLASTIC_MITOCHONDRIAL"/>
    <property type="match status" value="1"/>
</dbReference>
<dbReference type="EMBL" id="MLBF01000090">
    <property type="protein sequence ID" value="OLN26026.1"/>
    <property type="molecule type" value="Genomic_DNA"/>
</dbReference>
<dbReference type="InterPro" id="IPR035516">
    <property type="entry name" value="Gyrase/topoIV_suA_C"/>
</dbReference>
<dbReference type="RefSeq" id="WP_345788429.1">
    <property type="nucleotide sequence ID" value="NZ_MLBF01000090.1"/>
</dbReference>
<dbReference type="PANTHER" id="PTHR43493">
    <property type="entry name" value="DNA GYRASE/TOPOISOMERASE SUBUNIT A"/>
    <property type="match status" value="1"/>
</dbReference>
<proteinExistence type="predicted"/>
<reference evidence="1 2" key="1">
    <citation type="submission" date="2016-09" db="EMBL/GenBank/DDBJ databases">
        <title>Complete genome of Desulfosporosinus sp. OL.</title>
        <authorList>
            <person name="Mardanov A."/>
            <person name="Beletsky A."/>
            <person name="Panova A."/>
            <person name="Karnachuk O."/>
            <person name="Ravin N."/>
        </authorList>
    </citation>
    <scope>NUCLEOTIDE SEQUENCE [LARGE SCALE GENOMIC DNA]</scope>
    <source>
        <strain evidence="1 2">OL</strain>
    </source>
</reference>
<dbReference type="GO" id="GO:0003677">
    <property type="term" value="F:DNA binding"/>
    <property type="evidence" value="ECO:0007669"/>
    <property type="project" value="InterPro"/>
</dbReference>
<dbReference type="InterPro" id="IPR013757">
    <property type="entry name" value="Topo_IIA_A_a_sf"/>
</dbReference>
<protein>
    <submittedName>
        <fullName evidence="1">DNA gyrase subunit A</fullName>
    </submittedName>
</protein>
<accession>A0A1Q8QFA6</accession>
<dbReference type="Gene3D" id="2.120.10.90">
    <property type="entry name" value="DNA gyrase/topoisomerase IV, subunit A, C-terminal"/>
    <property type="match status" value="1"/>
</dbReference>
<keyword evidence="2" id="KW-1185">Reference proteome</keyword>
<sequence length="259" mass="29228">MESISKEYEKLLLMIDDFKDILKNHYRIDIILKNELLGLSSRYSDDRRTAILDKEDIKDLVKEDRIGYFFRDGHFQWTEAKGSIDQITVPEDTEGLNFLFVTRHGQVMRSPIDDFLRAHTDETITLKNGNELIRTFLVGDSGEIMLLFYAGQSIRFKVGEVSIMGRKSCGVRGMNTNDVVTALYIGESDVGKRLVTFTEKGYAKQTLLAEYPIQDRGGKGLAAAKISDKTDLLVNAVLSDGTGKYKKIPLEDRTKTGQA</sequence>
<gene>
    <name evidence="1" type="ORF">DSOL_5141</name>
</gene>
<dbReference type="GO" id="GO:0009330">
    <property type="term" value="C:DNA topoisomerase type II (double strand cut, ATP-hydrolyzing) complex"/>
    <property type="evidence" value="ECO:0007669"/>
    <property type="project" value="TreeGrafter"/>
</dbReference>
<dbReference type="InterPro" id="IPR006691">
    <property type="entry name" value="GyrA/parC_rep"/>
</dbReference>
<name>A0A1Q8QFA6_9FIRM</name>
<dbReference type="Gene3D" id="1.10.268.10">
    <property type="entry name" value="Topoisomerase, domain 3"/>
    <property type="match status" value="1"/>
</dbReference>
<dbReference type="GO" id="GO:0003918">
    <property type="term" value="F:DNA topoisomerase type II (double strand cut, ATP-hydrolyzing) activity"/>
    <property type="evidence" value="ECO:0007669"/>
    <property type="project" value="InterPro"/>
</dbReference>
<organism evidence="1 2">
    <name type="scientific">Desulfosporosinus metallidurans</name>
    <dbReference type="NCBI Taxonomy" id="1888891"/>
    <lineage>
        <taxon>Bacteria</taxon>
        <taxon>Bacillati</taxon>
        <taxon>Bacillota</taxon>
        <taxon>Clostridia</taxon>
        <taxon>Eubacteriales</taxon>
        <taxon>Desulfitobacteriaceae</taxon>
        <taxon>Desulfosporosinus</taxon>
    </lineage>
</organism>
<dbReference type="GO" id="GO:0006265">
    <property type="term" value="P:DNA topological change"/>
    <property type="evidence" value="ECO:0007669"/>
    <property type="project" value="InterPro"/>
</dbReference>
<dbReference type="Proteomes" id="UP000186102">
    <property type="component" value="Unassembled WGS sequence"/>
</dbReference>
<dbReference type="SUPFAM" id="SSF101904">
    <property type="entry name" value="GyrA/ParC C-terminal domain-like"/>
    <property type="match status" value="1"/>
</dbReference>
<comment type="caution">
    <text evidence="1">The sequence shown here is derived from an EMBL/GenBank/DDBJ whole genome shotgun (WGS) entry which is preliminary data.</text>
</comment>
<dbReference type="AlphaFoldDB" id="A0A1Q8QFA6"/>
<dbReference type="STRING" id="1888891.DSOL_5141"/>
<dbReference type="GO" id="GO:0005524">
    <property type="term" value="F:ATP binding"/>
    <property type="evidence" value="ECO:0007669"/>
    <property type="project" value="InterPro"/>
</dbReference>
<dbReference type="Pfam" id="PF03989">
    <property type="entry name" value="DNA_gyraseA_C"/>
    <property type="match status" value="3"/>
</dbReference>
<evidence type="ECO:0000313" key="2">
    <source>
        <dbReference type="Proteomes" id="UP000186102"/>
    </source>
</evidence>